<dbReference type="EMBL" id="BAABME010007710">
    <property type="protein sequence ID" value="GAA0171530.1"/>
    <property type="molecule type" value="Genomic_DNA"/>
</dbReference>
<evidence type="ECO:0000313" key="2">
    <source>
        <dbReference type="EMBL" id="GAA0171530.1"/>
    </source>
</evidence>
<proteinExistence type="predicted"/>
<feature type="compositionally biased region" description="Polar residues" evidence="1">
    <location>
        <begin position="11"/>
        <end position="23"/>
    </location>
</feature>
<feature type="region of interest" description="Disordered" evidence="1">
    <location>
        <begin position="1"/>
        <end position="31"/>
    </location>
</feature>
<organism evidence="2 3">
    <name type="scientific">Lithospermum erythrorhizon</name>
    <name type="common">Purple gromwell</name>
    <name type="synonym">Lithospermum officinale var. erythrorhizon</name>
    <dbReference type="NCBI Taxonomy" id="34254"/>
    <lineage>
        <taxon>Eukaryota</taxon>
        <taxon>Viridiplantae</taxon>
        <taxon>Streptophyta</taxon>
        <taxon>Embryophyta</taxon>
        <taxon>Tracheophyta</taxon>
        <taxon>Spermatophyta</taxon>
        <taxon>Magnoliopsida</taxon>
        <taxon>eudicotyledons</taxon>
        <taxon>Gunneridae</taxon>
        <taxon>Pentapetalae</taxon>
        <taxon>asterids</taxon>
        <taxon>lamiids</taxon>
        <taxon>Boraginales</taxon>
        <taxon>Boraginaceae</taxon>
        <taxon>Boraginoideae</taxon>
        <taxon>Lithospermeae</taxon>
        <taxon>Lithospermum</taxon>
    </lineage>
</organism>
<comment type="caution">
    <text evidence="2">The sequence shown here is derived from an EMBL/GenBank/DDBJ whole genome shotgun (WGS) entry which is preliminary data.</text>
</comment>
<protein>
    <submittedName>
        <fullName evidence="2">Uncharacterized protein</fullName>
    </submittedName>
</protein>
<sequence length="95" mass="9918">MASAVNPPSVAGTSAATSGPAETSSDDILRAAENCVEPWDVPFSAMAGFIPESEGQESLCPLRGGTQGSSHGHSHTRHYLCFSCGQEAEPRRQEA</sequence>
<dbReference type="AlphaFoldDB" id="A0AAV3R8U9"/>
<name>A0AAV3R8U9_LITER</name>
<gene>
    <name evidence="2" type="ORF">LIER_25537</name>
</gene>
<reference evidence="2 3" key="1">
    <citation type="submission" date="2024-01" db="EMBL/GenBank/DDBJ databases">
        <title>The complete chloroplast genome sequence of Lithospermum erythrorhizon: insights into the phylogenetic relationship among Boraginaceae species and the maternal lineages of purple gromwells.</title>
        <authorList>
            <person name="Okada T."/>
            <person name="Watanabe K."/>
        </authorList>
    </citation>
    <scope>NUCLEOTIDE SEQUENCE [LARGE SCALE GENOMIC DNA]</scope>
</reference>
<evidence type="ECO:0000256" key="1">
    <source>
        <dbReference type="SAM" id="MobiDB-lite"/>
    </source>
</evidence>
<evidence type="ECO:0000313" key="3">
    <source>
        <dbReference type="Proteomes" id="UP001454036"/>
    </source>
</evidence>
<accession>A0AAV3R8U9</accession>
<dbReference type="Proteomes" id="UP001454036">
    <property type="component" value="Unassembled WGS sequence"/>
</dbReference>
<keyword evidence="3" id="KW-1185">Reference proteome</keyword>